<dbReference type="RefSeq" id="WP_102167404.1">
    <property type="nucleotide sequence ID" value="NZ_CP136964.1"/>
</dbReference>
<keyword evidence="6" id="KW-0474">Menaquinone biosynthesis</keyword>
<keyword evidence="1 6" id="KW-0808">Transferase</keyword>
<proteinExistence type="inferred from homology"/>
<dbReference type="Proteomes" id="UP000243626">
    <property type="component" value="Chromosome"/>
</dbReference>
<evidence type="ECO:0000256" key="4">
    <source>
        <dbReference type="ARBA" id="ARBA00023052"/>
    </source>
</evidence>
<dbReference type="PANTHER" id="PTHR42916">
    <property type="entry name" value="2-SUCCINYL-5-ENOLPYRUVYL-6-HYDROXY-3-CYCLOHEXENE-1-CARBOXYLATE SYNTHASE"/>
    <property type="match status" value="1"/>
</dbReference>
<evidence type="ECO:0000256" key="3">
    <source>
        <dbReference type="ARBA" id="ARBA00022842"/>
    </source>
</evidence>
<dbReference type="InterPro" id="IPR012001">
    <property type="entry name" value="Thiamin_PyroP_enz_TPP-bd_dom"/>
</dbReference>
<keyword evidence="3 6" id="KW-0460">Magnesium</keyword>
<keyword evidence="2 6" id="KW-0479">Metal-binding</keyword>
<evidence type="ECO:0000313" key="8">
    <source>
        <dbReference type="EMBL" id="WOS96751.1"/>
    </source>
</evidence>
<keyword evidence="4 6" id="KW-0786">Thiamine pyrophosphate</keyword>
<evidence type="ECO:0000259" key="7">
    <source>
        <dbReference type="Pfam" id="PF02776"/>
    </source>
</evidence>
<organism evidence="8 9">
    <name type="scientific">Nosocomiicoccus massiliensis</name>
    <dbReference type="NCBI Taxonomy" id="1232430"/>
    <lineage>
        <taxon>Bacteria</taxon>
        <taxon>Bacillati</taxon>
        <taxon>Bacillota</taxon>
        <taxon>Bacilli</taxon>
        <taxon>Bacillales</taxon>
        <taxon>Staphylococcaceae</taxon>
        <taxon>Nosocomiicoccus</taxon>
    </lineage>
</organism>
<dbReference type="HAMAP" id="MF_01659">
    <property type="entry name" value="MenD"/>
    <property type="match status" value="1"/>
</dbReference>
<dbReference type="SUPFAM" id="SSF52518">
    <property type="entry name" value="Thiamin diphosphate-binding fold (THDP-binding)"/>
    <property type="match status" value="2"/>
</dbReference>
<comment type="function">
    <text evidence="6">Catalyzes the thiamine diphosphate-dependent decarboxylation of 2-oxoglutarate and the subsequent addition of the resulting succinic semialdehyde-thiamine pyrophosphate anion to isochorismate to yield 2-succinyl-5-enolpyruvyl-6-hydroxy-3-cyclohexene-1-carboxylate (SEPHCHC).</text>
</comment>
<evidence type="ECO:0000256" key="1">
    <source>
        <dbReference type="ARBA" id="ARBA00022679"/>
    </source>
</evidence>
<comment type="subunit">
    <text evidence="6">Homodimer.</text>
</comment>
<dbReference type="Gene3D" id="3.40.50.970">
    <property type="match status" value="2"/>
</dbReference>
<dbReference type="GO" id="GO:0030145">
    <property type="term" value="F:manganese ion binding"/>
    <property type="evidence" value="ECO:0007669"/>
    <property type="project" value="UniProtKB-UniRule"/>
</dbReference>
<comment type="catalytic activity">
    <reaction evidence="6">
        <text>isochorismate + 2-oxoglutarate + H(+) = 5-enolpyruvoyl-6-hydroxy-2-succinyl-cyclohex-3-ene-1-carboxylate + CO2</text>
        <dbReference type="Rhea" id="RHEA:25593"/>
        <dbReference type="ChEBI" id="CHEBI:15378"/>
        <dbReference type="ChEBI" id="CHEBI:16526"/>
        <dbReference type="ChEBI" id="CHEBI:16810"/>
        <dbReference type="ChEBI" id="CHEBI:29780"/>
        <dbReference type="ChEBI" id="CHEBI:58818"/>
        <dbReference type="EC" id="2.2.1.9"/>
    </reaction>
</comment>
<evidence type="ECO:0000256" key="5">
    <source>
        <dbReference type="ARBA" id="ARBA00023211"/>
    </source>
</evidence>
<comment type="pathway">
    <text evidence="6">Quinol/quinone metabolism; 1,4-dihydroxy-2-naphthoate biosynthesis; 1,4-dihydroxy-2-naphthoate from chorismate: step 2/7.</text>
</comment>
<reference evidence="8 9" key="2">
    <citation type="submission" date="2023-10" db="EMBL/GenBank/DDBJ databases">
        <authorList>
            <person name="Choi B."/>
        </authorList>
    </citation>
    <scope>NUCLEOTIDE SEQUENCE [LARGE SCALE GENOMIC DNA]</scope>
    <source>
        <strain evidence="8 9">UMB0959</strain>
    </source>
</reference>
<dbReference type="NCBIfam" id="TIGR00173">
    <property type="entry name" value="menD"/>
    <property type="match status" value="1"/>
</dbReference>
<dbReference type="Gene3D" id="3.40.50.1220">
    <property type="entry name" value="TPP-binding domain"/>
    <property type="match status" value="1"/>
</dbReference>
<dbReference type="CDD" id="cd07037">
    <property type="entry name" value="TPP_PYR_MenD"/>
    <property type="match status" value="1"/>
</dbReference>
<dbReference type="KEGG" id="nmy:CJ229_003120"/>
<gene>
    <name evidence="6 8" type="primary">menD</name>
    <name evidence="8" type="ORF">CJ229_003120</name>
</gene>
<evidence type="ECO:0000313" key="9">
    <source>
        <dbReference type="Proteomes" id="UP000243626"/>
    </source>
</evidence>
<evidence type="ECO:0000256" key="6">
    <source>
        <dbReference type="HAMAP-Rule" id="MF_01659"/>
    </source>
</evidence>
<dbReference type="GO" id="GO:0009234">
    <property type="term" value="P:menaquinone biosynthetic process"/>
    <property type="evidence" value="ECO:0007669"/>
    <property type="project" value="UniProtKB-UniRule"/>
</dbReference>
<comment type="pathway">
    <text evidence="6">Quinol/quinone metabolism; menaquinone biosynthesis.</text>
</comment>
<dbReference type="GO" id="GO:0030976">
    <property type="term" value="F:thiamine pyrophosphate binding"/>
    <property type="evidence" value="ECO:0007669"/>
    <property type="project" value="UniProtKB-UniRule"/>
</dbReference>
<name>A0AAF0YQH5_9STAP</name>
<feature type="domain" description="Thiamine pyrophosphate enzyme N-terminal TPP-binding" evidence="7">
    <location>
        <begin position="14"/>
        <end position="124"/>
    </location>
</feature>
<dbReference type="EMBL" id="CP136964">
    <property type="protein sequence ID" value="WOS96751.1"/>
    <property type="molecule type" value="Genomic_DNA"/>
</dbReference>
<comment type="cofactor">
    <cofactor evidence="6">
        <name>thiamine diphosphate</name>
        <dbReference type="ChEBI" id="CHEBI:58937"/>
    </cofactor>
    <text evidence="6">Binds 1 thiamine pyrophosphate per subunit.</text>
</comment>
<dbReference type="InterPro" id="IPR004433">
    <property type="entry name" value="MenaQ_synth_MenD"/>
</dbReference>
<comment type="similarity">
    <text evidence="6">Belongs to the TPP enzyme family. MenD subfamily.</text>
</comment>
<comment type="cofactor">
    <cofactor evidence="6">
        <name>Mg(2+)</name>
        <dbReference type="ChEBI" id="CHEBI:18420"/>
    </cofactor>
    <cofactor evidence="6">
        <name>Mn(2+)</name>
        <dbReference type="ChEBI" id="CHEBI:29035"/>
    </cofactor>
</comment>
<sequence>MTHQESLTEQIFTLVDALYSKGMTEIVISPGSRSTPIAIACECHPHIKTYIHPDERGAGFFALGLSKASKQPVGILCTSGTAAANYVPSVSEAGLMHIPLVVLTSDRPHELRDVGAPQAIKQTNMFSNYVKFETELPIADESEYNMSHVEDRVLQASQYFDGILKGPVHINIPVREPLMPNINRTDCFFREQLIQESITVESNIEPLLGNGLVIIGETDCSLEKIDFEKYKQLTFIMDPRVSERTKLSRVVTTHDLIFMNLTDEQRNELESQFDFILRIGEAVTSKSTNQFLKQTSLKQILISEFIDVKTFPKTPDVTYVGDVKQTLDALLIESDHSVDVLYEVDRDIKQLINDEIENYDDEGRYMYEIIKRTNNDRTLFVSSSMPIRDFERYDVFNRLNILANRGANGIDGVVSTAFGVGTKMPMTLIIGDVSLNHDINGLVMSKLEEIDGTVICFNNNGGNIFSYLPQKEHDIHFERLFGTPLDLDFSHAAKLYGFNYDLIKSVDDLTEEILNQKGRNFIEIKTDREDNVKQHNDLKQKVKALVQHVKF</sequence>
<dbReference type="EC" id="2.2.1.9" evidence="6"/>
<dbReference type="PIRSF" id="PIRSF004983">
    <property type="entry name" value="MenD"/>
    <property type="match status" value="1"/>
</dbReference>
<dbReference type="GO" id="GO:0000287">
    <property type="term" value="F:magnesium ion binding"/>
    <property type="evidence" value="ECO:0007669"/>
    <property type="project" value="UniProtKB-UniRule"/>
</dbReference>
<evidence type="ECO:0000256" key="2">
    <source>
        <dbReference type="ARBA" id="ARBA00022723"/>
    </source>
</evidence>
<keyword evidence="5 6" id="KW-0464">Manganese</keyword>
<accession>A0AAF0YQH5</accession>
<dbReference type="CDD" id="cd02009">
    <property type="entry name" value="TPP_SHCHC_synthase"/>
    <property type="match status" value="1"/>
</dbReference>
<dbReference type="Pfam" id="PF02776">
    <property type="entry name" value="TPP_enzyme_N"/>
    <property type="match status" value="1"/>
</dbReference>
<reference evidence="9" key="1">
    <citation type="submission" date="2017-09" db="EMBL/GenBank/DDBJ databases">
        <title>Bacterial strain isolated from the female urinary microbiota.</title>
        <authorList>
            <person name="Thomas-White K."/>
            <person name="Kumar N."/>
            <person name="Forster S."/>
            <person name="Putonti C."/>
            <person name="Lawley T."/>
            <person name="Wolfe A.J."/>
        </authorList>
    </citation>
    <scope>NUCLEOTIDE SEQUENCE [LARGE SCALE GENOMIC DNA]</scope>
    <source>
        <strain evidence="9">UMB0959</strain>
    </source>
</reference>
<dbReference type="InterPro" id="IPR029061">
    <property type="entry name" value="THDP-binding"/>
</dbReference>
<dbReference type="GO" id="GO:0070204">
    <property type="term" value="F:2-succinyl-5-enolpyruvyl-6-hydroxy-3-cyclohexene-1-carboxylic-acid synthase activity"/>
    <property type="evidence" value="ECO:0007669"/>
    <property type="project" value="UniProtKB-UniRule"/>
</dbReference>
<keyword evidence="9" id="KW-1185">Reference proteome</keyword>
<dbReference type="AlphaFoldDB" id="A0AAF0YQH5"/>
<protein>
    <recommendedName>
        <fullName evidence="6">2-succinyl-5-enolpyruvyl-6-hydroxy-3-cyclohexene-1-carboxylate synthase</fullName>
        <shortName evidence="6">SEPHCHC synthase</shortName>
        <ecNumber evidence="6">2.2.1.9</ecNumber>
    </recommendedName>
    <alternativeName>
        <fullName evidence="6">Menaquinone biosynthesis protein MenD</fullName>
    </alternativeName>
</protein>
<dbReference type="PANTHER" id="PTHR42916:SF1">
    <property type="entry name" value="PROTEIN PHYLLO, CHLOROPLASTIC"/>
    <property type="match status" value="1"/>
</dbReference>